<keyword evidence="2" id="KW-1185">Reference proteome</keyword>
<dbReference type="Proteomes" id="UP001732700">
    <property type="component" value="Chromosome 4C"/>
</dbReference>
<name>A0ACD5WN34_AVESA</name>
<reference evidence="1" key="1">
    <citation type="submission" date="2021-05" db="EMBL/GenBank/DDBJ databases">
        <authorList>
            <person name="Scholz U."/>
            <person name="Mascher M."/>
            <person name="Fiebig A."/>
        </authorList>
    </citation>
    <scope>NUCLEOTIDE SEQUENCE [LARGE SCALE GENOMIC DNA]</scope>
</reference>
<evidence type="ECO:0000313" key="1">
    <source>
        <dbReference type="EnsemblPlants" id="AVESA.00010b.r2.4CG1262980.1.CDS"/>
    </source>
</evidence>
<proteinExistence type="predicted"/>
<protein>
    <submittedName>
        <fullName evidence="1">Uncharacterized protein</fullName>
    </submittedName>
</protein>
<sequence>MRIGWRRRRRVVAGGWSQARAHRYRCRCSSHSPQPSPPTILPSPAYPPHLHQLARPPTPPSLFPRTMSSSSAPLTPRGAAAEEGAARSDGTGIGGGGGGTVFSYGEAGYWDARYVEEGGAPYDWYQRYAALRPFVRRFVPPASRLLMIGCGSALMSEDMVADGYREIINIDISSVLIELMRKKYFDLPQLQYMQMDVRDMSKFPDESFDCAIDKGTLDSLMCGVEAPLSAAQMVLEVDRLLKPGGVFMLITYGDPSARIPHLNQPVCNWEIVLYILPRPGFKGNARRSVFDPVPLTENGRLPDGYIPEDPDSHYIYVCKKMHGLQG</sequence>
<evidence type="ECO:0000313" key="2">
    <source>
        <dbReference type="Proteomes" id="UP001732700"/>
    </source>
</evidence>
<dbReference type="EnsemblPlants" id="AVESA.00010b.r2.4CG1262980.1">
    <property type="protein sequence ID" value="AVESA.00010b.r2.4CG1262980.1.CDS"/>
    <property type="gene ID" value="AVESA.00010b.r2.4CG1262980"/>
</dbReference>
<reference evidence="1" key="2">
    <citation type="submission" date="2025-09" db="UniProtKB">
        <authorList>
            <consortium name="EnsemblPlants"/>
        </authorList>
    </citation>
    <scope>IDENTIFICATION</scope>
</reference>
<accession>A0ACD5WN34</accession>
<organism evidence="1 2">
    <name type="scientific">Avena sativa</name>
    <name type="common">Oat</name>
    <dbReference type="NCBI Taxonomy" id="4498"/>
    <lineage>
        <taxon>Eukaryota</taxon>
        <taxon>Viridiplantae</taxon>
        <taxon>Streptophyta</taxon>
        <taxon>Embryophyta</taxon>
        <taxon>Tracheophyta</taxon>
        <taxon>Spermatophyta</taxon>
        <taxon>Magnoliopsida</taxon>
        <taxon>Liliopsida</taxon>
        <taxon>Poales</taxon>
        <taxon>Poaceae</taxon>
        <taxon>BOP clade</taxon>
        <taxon>Pooideae</taxon>
        <taxon>Poodae</taxon>
        <taxon>Poeae</taxon>
        <taxon>Poeae Chloroplast Group 1 (Aveneae type)</taxon>
        <taxon>Aveninae</taxon>
        <taxon>Avena</taxon>
    </lineage>
</organism>